<feature type="region of interest" description="Disordered" evidence="3">
    <location>
        <begin position="335"/>
        <end position="375"/>
    </location>
</feature>
<name>A0A0R3SB59_HYMDI</name>
<dbReference type="InterPro" id="IPR002172">
    <property type="entry name" value="LDrepeatLR_classA_rpt"/>
</dbReference>
<evidence type="ECO:0000313" key="6">
    <source>
        <dbReference type="Proteomes" id="UP000274504"/>
    </source>
</evidence>
<evidence type="ECO:0000313" key="7">
    <source>
        <dbReference type="WBParaSite" id="HDID_0000166601-mRNA-1"/>
    </source>
</evidence>
<dbReference type="CDD" id="cd00112">
    <property type="entry name" value="LDLa"/>
    <property type="match status" value="1"/>
</dbReference>
<keyword evidence="1 2" id="KW-1015">Disulfide bond</keyword>
<dbReference type="OrthoDB" id="10037294at2759"/>
<accession>A0A0R3SB59</accession>
<keyword evidence="4" id="KW-0812">Transmembrane</keyword>
<dbReference type="InterPro" id="IPR036055">
    <property type="entry name" value="LDL_receptor-like_sf"/>
</dbReference>
<evidence type="ECO:0000313" key="5">
    <source>
        <dbReference type="EMBL" id="VDL19128.1"/>
    </source>
</evidence>
<dbReference type="EMBL" id="UYSG01000330">
    <property type="protein sequence ID" value="VDL19128.1"/>
    <property type="molecule type" value="Genomic_DNA"/>
</dbReference>
<proteinExistence type="predicted"/>
<dbReference type="Pfam" id="PF00057">
    <property type="entry name" value="Ldl_recept_a"/>
    <property type="match status" value="1"/>
</dbReference>
<evidence type="ECO:0000256" key="1">
    <source>
        <dbReference type="ARBA" id="ARBA00023157"/>
    </source>
</evidence>
<dbReference type="PROSITE" id="PS01209">
    <property type="entry name" value="LDLRA_1"/>
    <property type="match status" value="1"/>
</dbReference>
<feature type="region of interest" description="Disordered" evidence="3">
    <location>
        <begin position="172"/>
        <end position="195"/>
    </location>
</feature>
<keyword evidence="4" id="KW-1133">Transmembrane helix</keyword>
<protein>
    <submittedName>
        <fullName evidence="7">EGF-like domain-containing protein</fullName>
    </submittedName>
</protein>
<dbReference type="SUPFAM" id="SSF57424">
    <property type="entry name" value="LDL receptor-like module"/>
    <property type="match status" value="1"/>
</dbReference>
<organism evidence="7">
    <name type="scientific">Hymenolepis diminuta</name>
    <name type="common">Rat tapeworm</name>
    <dbReference type="NCBI Taxonomy" id="6216"/>
    <lineage>
        <taxon>Eukaryota</taxon>
        <taxon>Metazoa</taxon>
        <taxon>Spiralia</taxon>
        <taxon>Lophotrochozoa</taxon>
        <taxon>Platyhelminthes</taxon>
        <taxon>Cestoda</taxon>
        <taxon>Eucestoda</taxon>
        <taxon>Cyclophyllidea</taxon>
        <taxon>Hymenolepididae</taxon>
        <taxon>Hymenolepis</taxon>
    </lineage>
</organism>
<dbReference type="SMART" id="SM00192">
    <property type="entry name" value="LDLa"/>
    <property type="match status" value="1"/>
</dbReference>
<dbReference type="PROSITE" id="PS50068">
    <property type="entry name" value="LDLRA_2"/>
    <property type="match status" value="1"/>
</dbReference>
<dbReference type="STRING" id="6216.A0A0R3SB59"/>
<evidence type="ECO:0000256" key="4">
    <source>
        <dbReference type="SAM" id="Phobius"/>
    </source>
</evidence>
<reference evidence="7" key="1">
    <citation type="submission" date="2017-02" db="UniProtKB">
        <authorList>
            <consortium name="WormBaseParasite"/>
        </authorList>
    </citation>
    <scope>IDENTIFICATION</scope>
</reference>
<dbReference type="Proteomes" id="UP000274504">
    <property type="component" value="Unassembled WGS sequence"/>
</dbReference>
<comment type="caution">
    <text evidence="2">Lacks conserved residue(s) required for the propagation of feature annotation.</text>
</comment>
<dbReference type="PANTHER" id="PTHR46876:SF1">
    <property type="entry name" value="LOW-DENSITY LIPOPROTEIN RECEPTOR-RELATED PROTEIN 11"/>
    <property type="match status" value="1"/>
</dbReference>
<feature type="compositionally biased region" description="Basic and acidic residues" evidence="3">
    <location>
        <begin position="356"/>
        <end position="367"/>
    </location>
</feature>
<keyword evidence="4" id="KW-0472">Membrane</keyword>
<gene>
    <name evidence="5" type="ORF">HDID_LOCUS1667</name>
</gene>
<feature type="compositionally biased region" description="Acidic residues" evidence="3">
    <location>
        <begin position="308"/>
        <end position="320"/>
    </location>
</feature>
<dbReference type="InterPro" id="IPR023415">
    <property type="entry name" value="LDLR_class-A_CS"/>
</dbReference>
<feature type="transmembrane region" description="Helical" evidence="4">
    <location>
        <begin position="390"/>
        <end position="413"/>
    </location>
</feature>
<evidence type="ECO:0000256" key="3">
    <source>
        <dbReference type="SAM" id="MobiDB-lite"/>
    </source>
</evidence>
<feature type="compositionally biased region" description="Basic residues" evidence="3">
    <location>
        <begin position="335"/>
        <end position="355"/>
    </location>
</feature>
<sequence>NVDTCFLFNCHEPNVCNFTTKTGYTVFIQRDSKPVLPKIHKVETFPPGALRGMCGPHNPCVAENTICDSGQCVCKAGFIEKRHKCVPSLCGKPDLQFQCDDGTACIAIYDVCNGISECPDGSDEAFCDKSAFLAPLTSPKPPITKSLVTESKPSETLHKIVSSLPSRNHFPGVSRRLYNSRSDGDSSEVDFDSSSKELPAKTFQIMQSRRSYGDRRGYLSPNYFSTIDMNEPTLIVSEPRRKSFLSSEALNSFIDRPPSHLRTYGSYLPPNFPEEFPYPEEELQLQQSRRKIDRLTGHSRYAALQELNPEEEEEEEEEEEVPRFRKVDFKKHRGYLRRKPIRHQKHSSGSRSKGKRLTDEDHTDIKSTPDSTEAPATASISSFVHSGYQWHTAAILLAVGLGLISCLFGILVGRCRQRGRFDREGPRSKAVAQSHLRRRILRTRGLSNSDIEKSGLLSKLQL</sequence>
<feature type="region of interest" description="Disordered" evidence="3">
    <location>
        <begin position="304"/>
        <end position="323"/>
    </location>
</feature>
<feature type="disulfide bond" evidence="2">
    <location>
        <begin position="112"/>
        <end position="127"/>
    </location>
</feature>
<dbReference type="Gene3D" id="4.10.400.10">
    <property type="entry name" value="Low-density Lipoprotein Receptor"/>
    <property type="match status" value="1"/>
</dbReference>
<dbReference type="PANTHER" id="PTHR46876">
    <property type="entry name" value="LOW-DENSITY LIPOPROTEIN RECEPTOR-RELATED PROTEIN 11"/>
    <property type="match status" value="1"/>
</dbReference>
<evidence type="ECO:0000256" key="2">
    <source>
        <dbReference type="PROSITE-ProRule" id="PRU00124"/>
    </source>
</evidence>
<reference evidence="5 6" key="2">
    <citation type="submission" date="2018-11" db="EMBL/GenBank/DDBJ databases">
        <authorList>
            <consortium name="Pathogen Informatics"/>
        </authorList>
    </citation>
    <scope>NUCLEOTIDE SEQUENCE [LARGE SCALE GENOMIC DNA]</scope>
</reference>
<dbReference type="AlphaFoldDB" id="A0A0R3SB59"/>
<dbReference type="WBParaSite" id="HDID_0000166601-mRNA-1">
    <property type="protein sequence ID" value="HDID_0000166601-mRNA-1"/>
    <property type="gene ID" value="HDID_0000166601"/>
</dbReference>